<dbReference type="GO" id="GO:0005829">
    <property type="term" value="C:cytosol"/>
    <property type="evidence" value="ECO:0007669"/>
    <property type="project" value="TreeGrafter"/>
</dbReference>
<dbReference type="SUPFAM" id="SSF52540">
    <property type="entry name" value="P-loop containing nucleoside triphosphate hydrolases"/>
    <property type="match status" value="1"/>
</dbReference>
<reference evidence="2 3" key="1">
    <citation type="submission" date="2020-08" db="EMBL/GenBank/DDBJ databases">
        <title>Genomic Encyclopedia of Type Strains, Phase IV (KMG-IV): sequencing the most valuable type-strain genomes for metagenomic binning, comparative biology and taxonomic classification.</title>
        <authorList>
            <person name="Goeker M."/>
        </authorList>
    </citation>
    <scope>NUCLEOTIDE SEQUENCE [LARGE SCALE GENOMIC DNA]</scope>
    <source>
        <strain evidence="2 3">DSM 29007</strain>
    </source>
</reference>
<keyword evidence="3" id="KW-1185">Reference proteome</keyword>
<feature type="region of interest" description="Disordered" evidence="1">
    <location>
        <begin position="300"/>
        <end position="326"/>
    </location>
</feature>
<evidence type="ECO:0000256" key="1">
    <source>
        <dbReference type="SAM" id="MobiDB-lite"/>
    </source>
</evidence>
<proteinExistence type="predicted"/>
<comment type="caution">
    <text evidence="2">The sequence shown here is derived from an EMBL/GenBank/DDBJ whole genome shotgun (WGS) entry which is preliminary data.</text>
</comment>
<dbReference type="AlphaFoldDB" id="A0A841GX86"/>
<sequence length="470" mass="51203">MCTEIAGSYLDRAYQGAALTYQQVVAEPSRYRRSLGGGFAVLDECHHMGEGKSWADALNEAFGGASHRLSLSGTAFRSDGCRIPFVRYDENGVSIADYRYGYAEALRDCVVRPVYFVSFGGETIWYRGGRKMQAEFGQALSREDAAARLRTALDPAGGWMAHVLRRAHQRLTSIRHHGHDDAGGLVVCMDQTHARRVAELLRRLTGSTPAMALSDDPHASAVIAEYAGGRKEWIVAVRQVSEGTDIPRLRVGLWATNTTTELFFRQVVGRLVRVVPGLLEQDAYLYLPADPQLLRHARSLAEERSHSIPGPQGEENDLPRVPAAPTTEPDFRALGSTAGEGEVVAGSHVIAPAELTRAVQIAGSCGLALTDPLPFALALREAAHGGATCDLPVEAIRRGLRSFLSRRVREFCARSGSSHKEAYARLKRQTGKPVSRLNEAALCRHVQTVNGWIERHCGSASEPEQTANSA</sequence>
<evidence type="ECO:0000313" key="2">
    <source>
        <dbReference type="EMBL" id="MBB6070435.1"/>
    </source>
</evidence>
<protein>
    <recommendedName>
        <fullName evidence="4">Helicase/UvrB N-terminal domain-containing protein</fullName>
    </recommendedName>
</protein>
<accession>A0A841GX86</accession>
<dbReference type="PANTHER" id="PTHR47396">
    <property type="entry name" value="TYPE I RESTRICTION ENZYME ECOKI R PROTEIN"/>
    <property type="match status" value="1"/>
</dbReference>
<organism evidence="2 3">
    <name type="scientific">Longimicrobium terrae</name>
    <dbReference type="NCBI Taxonomy" id="1639882"/>
    <lineage>
        <taxon>Bacteria</taxon>
        <taxon>Pseudomonadati</taxon>
        <taxon>Gemmatimonadota</taxon>
        <taxon>Longimicrobiia</taxon>
        <taxon>Longimicrobiales</taxon>
        <taxon>Longimicrobiaceae</taxon>
        <taxon>Longimicrobium</taxon>
    </lineage>
</organism>
<evidence type="ECO:0000313" key="3">
    <source>
        <dbReference type="Proteomes" id="UP000582837"/>
    </source>
</evidence>
<gene>
    <name evidence="2" type="ORF">HNQ61_002054</name>
</gene>
<name>A0A841GX86_9BACT</name>
<evidence type="ECO:0008006" key="4">
    <source>
        <dbReference type="Google" id="ProtNLM"/>
    </source>
</evidence>
<dbReference type="InterPro" id="IPR050742">
    <property type="entry name" value="Helicase_Restrict-Modif_Enz"/>
</dbReference>
<dbReference type="Proteomes" id="UP000582837">
    <property type="component" value="Unassembled WGS sequence"/>
</dbReference>
<dbReference type="PANTHER" id="PTHR47396:SF2">
    <property type="entry name" value="HELICASE ATP-BINDING DOMAIN-CONTAINING PROTEIN"/>
    <property type="match status" value="1"/>
</dbReference>
<dbReference type="Gene3D" id="3.40.50.300">
    <property type="entry name" value="P-loop containing nucleotide triphosphate hydrolases"/>
    <property type="match status" value="1"/>
</dbReference>
<dbReference type="InterPro" id="IPR027417">
    <property type="entry name" value="P-loop_NTPase"/>
</dbReference>
<dbReference type="EMBL" id="JACHIA010000004">
    <property type="protein sequence ID" value="MBB6070435.1"/>
    <property type="molecule type" value="Genomic_DNA"/>
</dbReference>